<feature type="transmembrane region" description="Helical" evidence="9">
    <location>
        <begin position="320"/>
        <end position="348"/>
    </location>
</feature>
<keyword evidence="7 9" id="KW-1133">Transmembrane helix</keyword>
<feature type="transmembrane region" description="Helical" evidence="9">
    <location>
        <begin position="20"/>
        <end position="37"/>
    </location>
</feature>
<dbReference type="GO" id="GO:0016020">
    <property type="term" value="C:membrane"/>
    <property type="evidence" value="ECO:0007669"/>
    <property type="project" value="UniProtKB-SubCell"/>
</dbReference>
<evidence type="ECO:0000256" key="8">
    <source>
        <dbReference type="ARBA" id="ARBA00023136"/>
    </source>
</evidence>
<keyword evidence="6 9" id="KW-0067">ATP-binding</keyword>
<sequence>MFSTLREEFFDIRPSEIPKAVGLSVYFFLVIAVFWVLKPMKRGLIIGYFGEDPIQLLGYAFDGAQAEQLGKVLNMFVAFGVVVAFTWLVRRVARHWVIIGFCAVFGALFAFFASFIGDIDLLGAPGVWSFYVLGDIWTTVMVATFWAFANDLNSGGEAERLYGVVGLGGVIGGFVGATVVSRYVQDVGREPFLWSLLVPLALIAGLVWYIHHREKEQVGYDPCCPDDDIDEAKTPNAALEGAKLVLSSRYLIGIAALLGVYEIVSNIVDFQLGVYVEDNIDSNLARDEFFGFVGQVTSAVSIGVQLFLTSFVMKRFGLRVALLFLPIALFAGSFGFLFAPSLLLVGFLSASDNGLNYSINQSAREALYTPTSKDVKYKAKAFIDMFLQRAAKVFAVALNLGLDILVAGGIRWLSVPVLLLIGAWTYVIRYLGHEFENKKDETDSAAPIEA</sequence>
<keyword evidence="4 9" id="KW-0812">Transmembrane</keyword>
<dbReference type="Gene3D" id="1.20.1250.20">
    <property type="entry name" value="MFS general substrate transporter like domains"/>
    <property type="match status" value="1"/>
</dbReference>
<evidence type="ECO:0000256" key="9">
    <source>
        <dbReference type="RuleBase" id="RU363121"/>
    </source>
</evidence>
<dbReference type="SUPFAM" id="SSF103473">
    <property type="entry name" value="MFS general substrate transporter"/>
    <property type="match status" value="1"/>
</dbReference>
<comment type="subcellular location">
    <subcellularLocation>
        <location evidence="1 9">Membrane</location>
        <topology evidence="1 9">Multi-pass membrane protein</topology>
    </subcellularLocation>
</comment>
<feature type="transmembrane region" description="Helical" evidence="9">
    <location>
        <begin position="410"/>
        <end position="431"/>
    </location>
</feature>
<protein>
    <recommendedName>
        <fullName evidence="9">ADP,ATP carrier protein</fullName>
    </recommendedName>
</protein>
<dbReference type="EMBL" id="PDEQ01000001">
    <property type="protein sequence ID" value="PEN14950.1"/>
    <property type="molecule type" value="Genomic_DNA"/>
</dbReference>
<dbReference type="PANTHER" id="PTHR31187:SF1">
    <property type="entry name" value="ADP,ATP CARRIER PROTEIN 1"/>
    <property type="match status" value="1"/>
</dbReference>
<dbReference type="Proteomes" id="UP000220102">
    <property type="component" value="Unassembled WGS sequence"/>
</dbReference>
<feature type="transmembrane region" description="Helical" evidence="9">
    <location>
        <begin position="250"/>
        <end position="269"/>
    </location>
</feature>
<organism evidence="10 11">
    <name type="scientific">Longibacter salinarum</name>
    <dbReference type="NCBI Taxonomy" id="1850348"/>
    <lineage>
        <taxon>Bacteria</taxon>
        <taxon>Pseudomonadati</taxon>
        <taxon>Rhodothermota</taxon>
        <taxon>Rhodothermia</taxon>
        <taxon>Rhodothermales</taxon>
        <taxon>Salisaetaceae</taxon>
        <taxon>Longibacter</taxon>
    </lineage>
</organism>
<dbReference type="GO" id="GO:0005471">
    <property type="term" value="F:ATP:ADP antiporter activity"/>
    <property type="evidence" value="ECO:0007669"/>
    <property type="project" value="InterPro"/>
</dbReference>
<keyword evidence="3 9" id="KW-0813">Transport</keyword>
<dbReference type="GO" id="GO:0005524">
    <property type="term" value="F:ATP binding"/>
    <property type="evidence" value="ECO:0007669"/>
    <property type="project" value="UniProtKB-KW"/>
</dbReference>
<evidence type="ECO:0000256" key="6">
    <source>
        <dbReference type="ARBA" id="ARBA00022840"/>
    </source>
</evidence>
<keyword evidence="8 9" id="KW-0472">Membrane</keyword>
<proteinExistence type="inferred from homology"/>
<gene>
    <name evidence="10" type="ORF">CRI94_01265</name>
</gene>
<reference evidence="10 11" key="1">
    <citation type="submission" date="2017-10" db="EMBL/GenBank/DDBJ databases">
        <title>Draft genome of Longibacter Salinarum.</title>
        <authorList>
            <person name="Goh K.M."/>
            <person name="Shamsir M.S."/>
            <person name="Lim S.W."/>
        </authorList>
    </citation>
    <scope>NUCLEOTIDE SEQUENCE [LARGE SCALE GENOMIC DNA]</scope>
    <source>
        <strain evidence="10 11">KCTC 52045</strain>
    </source>
</reference>
<evidence type="ECO:0000256" key="1">
    <source>
        <dbReference type="ARBA" id="ARBA00004141"/>
    </source>
</evidence>
<evidence type="ECO:0000313" key="10">
    <source>
        <dbReference type="EMBL" id="PEN14950.1"/>
    </source>
</evidence>
<evidence type="ECO:0000256" key="2">
    <source>
        <dbReference type="ARBA" id="ARBA00007127"/>
    </source>
</evidence>
<feature type="transmembrane region" description="Helical" evidence="9">
    <location>
        <begin position="128"/>
        <end position="149"/>
    </location>
</feature>
<evidence type="ECO:0000256" key="7">
    <source>
        <dbReference type="ARBA" id="ARBA00022989"/>
    </source>
</evidence>
<feature type="transmembrane region" description="Helical" evidence="9">
    <location>
        <begin position="96"/>
        <end position="116"/>
    </location>
</feature>
<feature type="transmembrane region" description="Helical" evidence="9">
    <location>
        <begin position="289"/>
        <end position="308"/>
    </location>
</feature>
<feature type="transmembrane region" description="Helical" evidence="9">
    <location>
        <begin position="192"/>
        <end position="210"/>
    </location>
</feature>
<feature type="transmembrane region" description="Helical" evidence="9">
    <location>
        <begin position="72"/>
        <end position="89"/>
    </location>
</feature>
<dbReference type="AlphaFoldDB" id="A0A2A8D238"/>
<dbReference type="PANTHER" id="PTHR31187">
    <property type="match status" value="1"/>
</dbReference>
<feature type="transmembrane region" description="Helical" evidence="9">
    <location>
        <begin position="161"/>
        <end position="180"/>
    </location>
</feature>
<keyword evidence="11" id="KW-1185">Reference proteome</keyword>
<comment type="caution">
    <text evidence="10">The sequence shown here is derived from an EMBL/GenBank/DDBJ whole genome shotgun (WGS) entry which is preliminary data.</text>
</comment>
<name>A0A2A8D238_9BACT</name>
<evidence type="ECO:0000256" key="4">
    <source>
        <dbReference type="ARBA" id="ARBA00022692"/>
    </source>
</evidence>
<dbReference type="InterPro" id="IPR036259">
    <property type="entry name" value="MFS_trans_sf"/>
</dbReference>
<keyword evidence="5 9" id="KW-0547">Nucleotide-binding</keyword>
<dbReference type="Pfam" id="PF03219">
    <property type="entry name" value="TLC"/>
    <property type="match status" value="1"/>
</dbReference>
<evidence type="ECO:0000256" key="3">
    <source>
        <dbReference type="ARBA" id="ARBA00022448"/>
    </source>
</evidence>
<evidence type="ECO:0000313" key="11">
    <source>
        <dbReference type="Proteomes" id="UP000220102"/>
    </source>
</evidence>
<accession>A0A2A8D238</accession>
<dbReference type="RefSeq" id="WP_098073848.1">
    <property type="nucleotide sequence ID" value="NZ_PDEQ01000001.1"/>
</dbReference>
<dbReference type="InterPro" id="IPR004667">
    <property type="entry name" value="ADP_ATP_car_bac_type"/>
</dbReference>
<evidence type="ECO:0000256" key="5">
    <source>
        <dbReference type="ARBA" id="ARBA00022741"/>
    </source>
</evidence>
<dbReference type="OrthoDB" id="1491866at2"/>
<comment type="similarity">
    <text evidence="2 9">Belongs to the ADP/ATP translocase tlc family.</text>
</comment>